<protein>
    <submittedName>
        <fullName evidence="8">Molybdopterin-binding oxidoreductase</fullName>
    </submittedName>
</protein>
<keyword evidence="9" id="KW-1185">Reference proteome</keyword>
<dbReference type="Pfam" id="PF00384">
    <property type="entry name" value="Molybdopterin"/>
    <property type="match status" value="1"/>
</dbReference>
<dbReference type="Gene3D" id="2.40.40.20">
    <property type="match status" value="1"/>
</dbReference>
<dbReference type="Gene3D" id="3.40.50.740">
    <property type="match status" value="1"/>
</dbReference>
<organism evidence="8 9">
    <name type="scientific">Myxococcus stipitatus (strain DSM 14675 / JCM 12634 / Mx s8)</name>
    <dbReference type="NCBI Taxonomy" id="1278073"/>
    <lineage>
        <taxon>Bacteria</taxon>
        <taxon>Pseudomonadati</taxon>
        <taxon>Myxococcota</taxon>
        <taxon>Myxococcia</taxon>
        <taxon>Myxococcales</taxon>
        <taxon>Cystobacterineae</taxon>
        <taxon>Myxococcaceae</taxon>
        <taxon>Myxococcus</taxon>
    </lineage>
</organism>
<dbReference type="Gene3D" id="2.20.25.90">
    <property type="entry name" value="ADC-like domains"/>
    <property type="match status" value="1"/>
</dbReference>
<gene>
    <name evidence="8" type="ordered locus">MYSTI_00851</name>
</gene>
<keyword evidence="5" id="KW-0411">Iron-sulfur</keyword>
<dbReference type="SUPFAM" id="SSF50692">
    <property type="entry name" value="ADC-like"/>
    <property type="match status" value="1"/>
</dbReference>
<sequence length="763" mass="83230">MPVSEKKKALQGNDSHGRDTVPRMSTTEASRVHFRTCNLCEAMCGLRIELKGERITSIRGDDEDPFSRGHVCPKALALEDLHEDPDRLRHPLRRTATGWEQVSWNEAVDEAARKLHAVQEAHGKDAVATYLGNPNVHNLGNMVFAPALVKTLRSRNRFSATSVDQLPHQLVSYAMFGHQLLIPIPDLDHTKHLLVLGANPLASNGSLMTAPDIRARLRALQERGGKLVVVDPRRTETAAIADTHVFIRPGTDALLLLALVHVALVEHSPRPNHLSARMEGLDAVKALVRDFPPERAARHTGVSVEVIRGLARDFITSESAVCYGRMGLSTQPFGSLCQWLINVLNIATGNLDRRGGAMFTQPAFDIVGGPRAMGLGRGSLGRWKSRVRGLPEFGGELPSAVMAEEMLTPGDGRIRALVTLAGNPVLSTPNGAQLERALAGLDFMVSLDPYLNETTRHAHLILPPVSPLERGHYDVAFHVLAVRNTAKYSPPLFEPAPDAHEDWQTTLELQHRLENLRRGRPSLRKTLLHQALRRLGPERLLDIGLRMGPHGAHFNPLRQGMSLAKLRASPHGVDLGPLQPCLPGRLQTKDRRIHLAPEVLTADLRRLSDTFPASTATDVETGDERLLLIGRRHLRDNNSWMHNVQGLVKGKPRCTLMMHPEDAARLGLADGMDAVVTSRVGEVTVPVAVTGDIMPGVVSLPHGYGHRREGTGQRIAAEHAGISHNDLTDELAVDVPSGNAAFNGTPVRVKPAEAPRATATPAA</sequence>
<evidence type="ECO:0000256" key="6">
    <source>
        <dbReference type="SAM" id="MobiDB-lite"/>
    </source>
</evidence>
<dbReference type="STRING" id="1278073.MYSTI_00851"/>
<name>L7U2X6_MYXSD</name>
<dbReference type="HOGENOM" id="CLU_000422_13_3_7"/>
<dbReference type="EMBL" id="CP004025">
    <property type="protein sequence ID" value="AGC42200.1"/>
    <property type="molecule type" value="Genomic_DNA"/>
</dbReference>
<evidence type="ECO:0000256" key="3">
    <source>
        <dbReference type="ARBA" id="ARBA00023002"/>
    </source>
</evidence>
<evidence type="ECO:0000256" key="1">
    <source>
        <dbReference type="ARBA" id="ARBA00022485"/>
    </source>
</evidence>
<dbReference type="GO" id="GO:0045333">
    <property type="term" value="P:cellular respiration"/>
    <property type="evidence" value="ECO:0007669"/>
    <property type="project" value="UniProtKB-ARBA"/>
</dbReference>
<accession>L7U2X6</accession>
<dbReference type="InterPro" id="IPR006963">
    <property type="entry name" value="Mopterin_OxRdtase_4Fe-4S_dom"/>
</dbReference>
<dbReference type="PROSITE" id="PS51669">
    <property type="entry name" value="4FE4S_MOW_BIS_MGD"/>
    <property type="match status" value="1"/>
</dbReference>
<keyword evidence="2" id="KW-0479">Metal-binding</keyword>
<keyword evidence="4" id="KW-0408">Iron</keyword>
<feature type="region of interest" description="Disordered" evidence="6">
    <location>
        <begin position="1"/>
        <end position="28"/>
    </location>
</feature>
<evidence type="ECO:0000256" key="5">
    <source>
        <dbReference type="ARBA" id="ARBA00023014"/>
    </source>
</evidence>
<dbReference type="SMART" id="SM00926">
    <property type="entry name" value="Molybdop_Fe4S4"/>
    <property type="match status" value="1"/>
</dbReference>
<dbReference type="KEGG" id="msd:MYSTI_00851"/>
<dbReference type="GO" id="GO:0046872">
    <property type="term" value="F:metal ion binding"/>
    <property type="evidence" value="ECO:0007669"/>
    <property type="project" value="UniProtKB-KW"/>
</dbReference>
<dbReference type="PANTHER" id="PTHR43105:SF9">
    <property type="entry name" value="NADPH-FE(3+) OXIDOREDUCTASE SUBUNIT ALPHA"/>
    <property type="match status" value="1"/>
</dbReference>
<keyword evidence="1" id="KW-0004">4Fe-4S</keyword>
<dbReference type="PATRIC" id="fig|1278073.3.peg.886"/>
<dbReference type="GO" id="GO:0043546">
    <property type="term" value="F:molybdopterin cofactor binding"/>
    <property type="evidence" value="ECO:0007669"/>
    <property type="project" value="InterPro"/>
</dbReference>
<dbReference type="Pfam" id="PF04879">
    <property type="entry name" value="Molybdop_Fe4S4"/>
    <property type="match status" value="1"/>
</dbReference>
<evidence type="ECO:0000256" key="2">
    <source>
        <dbReference type="ARBA" id="ARBA00022723"/>
    </source>
</evidence>
<evidence type="ECO:0000256" key="4">
    <source>
        <dbReference type="ARBA" id="ARBA00023004"/>
    </source>
</evidence>
<dbReference type="InterPro" id="IPR006656">
    <property type="entry name" value="Mopterin_OxRdtase"/>
</dbReference>
<evidence type="ECO:0000313" key="9">
    <source>
        <dbReference type="Proteomes" id="UP000011131"/>
    </source>
</evidence>
<dbReference type="GO" id="GO:0016491">
    <property type="term" value="F:oxidoreductase activity"/>
    <property type="evidence" value="ECO:0007669"/>
    <property type="project" value="UniProtKB-KW"/>
</dbReference>
<dbReference type="Pfam" id="PF01568">
    <property type="entry name" value="Molydop_binding"/>
    <property type="match status" value="1"/>
</dbReference>
<dbReference type="PANTHER" id="PTHR43105">
    <property type="entry name" value="RESPIRATORY NITRATE REDUCTASE"/>
    <property type="match status" value="1"/>
</dbReference>
<dbReference type="GO" id="GO:0016020">
    <property type="term" value="C:membrane"/>
    <property type="evidence" value="ECO:0007669"/>
    <property type="project" value="TreeGrafter"/>
</dbReference>
<dbReference type="AlphaFoldDB" id="L7U2X6"/>
<keyword evidence="3" id="KW-0560">Oxidoreductase</keyword>
<dbReference type="eggNOG" id="COG0243">
    <property type="taxonomic scope" value="Bacteria"/>
</dbReference>
<evidence type="ECO:0000313" key="8">
    <source>
        <dbReference type="EMBL" id="AGC42200.1"/>
    </source>
</evidence>
<dbReference type="Gene3D" id="3.40.228.10">
    <property type="entry name" value="Dimethylsulfoxide Reductase, domain 2"/>
    <property type="match status" value="1"/>
</dbReference>
<dbReference type="GO" id="GO:0051539">
    <property type="term" value="F:4 iron, 4 sulfur cluster binding"/>
    <property type="evidence" value="ECO:0007669"/>
    <property type="project" value="UniProtKB-KW"/>
</dbReference>
<proteinExistence type="predicted"/>
<dbReference type="SUPFAM" id="SSF53706">
    <property type="entry name" value="Formate dehydrogenase/DMSO reductase, domains 1-3"/>
    <property type="match status" value="1"/>
</dbReference>
<dbReference type="InterPro" id="IPR009010">
    <property type="entry name" value="Asp_de-COase-like_dom_sf"/>
</dbReference>
<evidence type="ECO:0000259" key="7">
    <source>
        <dbReference type="PROSITE" id="PS51669"/>
    </source>
</evidence>
<dbReference type="CDD" id="cd02782">
    <property type="entry name" value="MopB_CT_1"/>
    <property type="match status" value="1"/>
</dbReference>
<reference evidence="8 9" key="1">
    <citation type="journal article" date="2013" name="Genome Announc.">
        <title>Complete genome sequence of Myxococcus stipitatus strain DSM 14675, a fruiting myxobacterium.</title>
        <authorList>
            <person name="Huntley S."/>
            <person name="Kneip S."/>
            <person name="Treuner-Lange A."/>
            <person name="Sogaard-Andersen L."/>
        </authorList>
    </citation>
    <scope>NUCLEOTIDE SEQUENCE [LARGE SCALE GENOMIC DNA]</scope>
    <source>
        <strain evidence="9">DSM 14675 / JCM 12634 / Mx s8</strain>
    </source>
</reference>
<dbReference type="InterPro" id="IPR006657">
    <property type="entry name" value="MoPterin_dinucl-bd_dom"/>
</dbReference>
<dbReference type="Proteomes" id="UP000011131">
    <property type="component" value="Chromosome"/>
</dbReference>
<feature type="domain" description="4Fe-4S Mo/W bis-MGD-type" evidence="7">
    <location>
        <begin position="30"/>
        <end position="86"/>
    </location>
</feature>
<dbReference type="InterPro" id="IPR050123">
    <property type="entry name" value="Prok_molybdopt-oxidoreductase"/>
</dbReference>